<evidence type="ECO:0000313" key="2">
    <source>
        <dbReference type="Proteomes" id="UP000604825"/>
    </source>
</evidence>
<keyword evidence="2" id="KW-1185">Reference proteome</keyword>
<protein>
    <submittedName>
        <fullName evidence="1">Uncharacterized protein</fullName>
    </submittedName>
</protein>
<dbReference type="Proteomes" id="UP000604825">
    <property type="component" value="Unassembled WGS sequence"/>
</dbReference>
<gene>
    <name evidence="1" type="ORF">NCGR_LOCUS51015</name>
</gene>
<evidence type="ECO:0000313" key="1">
    <source>
        <dbReference type="EMBL" id="CAD6267710.1"/>
    </source>
</evidence>
<sequence length="177" mass="19524">MLAQGQHFVEIYLMAEHMYNLGTQIFDSWGIGFREKGQDLSSGVDGALDAAVENARRRRLKRCPAAVTEEMPSGGGSGISGGGESSSVAADYRLRWLLIERSWCGGFAERTVSRREEKMDEGNLRSWRRIDPGDPAARAPLFTSRCAVLSLRRGPSQQLGARQIPAHAIEGKKYFGH</sequence>
<comment type="caution">
    <text evidence="1">The sequence shown here is derived from an EMBL/GenBank/DDBJ whole genome shotgun (WGS) entry which is preliminary data.</text>
</comment>
<reference evidence="1" key="1">
    <citation type="submission" date="2020-10" db="EMBL/GenBank/DDBJ databases">
        <authorList>
            <person name="Han B."/>
            <person name="Lu T."/>
            <person name="Zhao Q."/>
            <person name="Huang X."/>
            <person name="Zhao Y."/>
        </authorList>
    </citation>
    <scope>NUCLEOTIDE SEQUENCE</scope>
</reference>
<name>A0A811RCM6_9POAL</name>
<accession>A0A811RCM6</accession>
<dbReference type="EMBL" id="CAJGYO010000014">
    <property type="protein sequence ID" value="CAD6267710.1"/>
    <property type="molecule type" value="Genomic_DNA"/>
</dbReference>
<organism evidence="1 2">
    <name type="scientific">Miscanthus lutarioriparius</name>
    <dbReference type="NCBI Taxonomy" id="422564"/>
    <lineage>
        <taxon>Eukaryota</taxon>
        <taxon>Viridiplantae</taxon>
        <taxon>Streptophyta</taxon>
        <taxon>Embryophyta</taxon>
        <taxon>Tracheophyta</taxon>
        <taxon>Spermatophyta</taxon>
        <taxon>Magnoliopsida</taxon>
        <taxon>Liliopsida</taxon>
        <taxon>Poales</taxon>
        <taxon>Poaceae</taxon>
        <taxon>PACMAD clade</taxon>
        <taxon>Panicoideae</taxon>
        <taxon>Andropogonodae</taxon>
        <taxon>Andropogoneae</taxon>
        <taxon>Saccharinae</taxon>
        <taxon>Miscanthus</taxon>
    </lineage>
</organism>
<proteinExistence type="predicted"/>
<dbReference type="AlphaFoldDB" id="A0A811RCM6"/>